<reference evidence="2" key="1">
    <citation type="journal article" date="2015" name="Genome">
        <title>Whole Genome Sequence of the Non-Microcystin-Producing Microcystis aeruginosa Strain NIES-44.</title>
        <authorList>
            <person name="Okano K."/>
            <person name="Miyata N."/>
            <person name="Ozaki Y."/>
        </authorList>
    </citation>
    <scope>NUCLEOTIDE SEQUENCE [LARGE SCALE GENOMIC DNA]</scope>
    <source>
        <strain evidence="2">NIES-44</strain>
    </source>
</reference>
<name>A0A0A1VQ80_MICAE</name>
<protein>
    <submittedName>
        <fullName evidence="1">Uncharacterized protein</fullName>
    </submittedName>
</protein>
<evidence type="ECO:0000313" key="1">
    <source>
        <dbReference type="EMBL" id="GAL91895.1"/>
    </source>
</evidence>
<gene>
    <name evidence="1" type="ORF">N44_00183</name>
</gene>
<proteinExistence type="predicted"/>
<accession>A0A0A1VQ80</accession>
<sequence>MCIFSHDVQQVSNTKIYARLNGDRQHLVYEMRLTSESDVAMILPLPTQLPSTDQVSFVNLSGYDGFFRDMDRCFPQPLEMRSKGVAVARASPRNLMVHRVGAFDASFVPALADFHRLDLRFRLPEDVWKQLPLYSDFGFAVFQLRSGDMRIHPMALSFRTRNSTALFFPTAHVHDGSVHPVAQFDHSLYAQAERPNNVGIRRGDDPPVANSIAEYGPSKFRKPFWLRRLFSRHGSISEWVHGSVLPCDVMNFGNSIMSDKTKGLVDPLTPVARCKLAGPLPNRDTWLPV</sequence>
<evidence type="ECO:0000313" key="2">
    <source>
        <dbReference type="Proteomes" id="UP000030321"/>
    </source>
</evidence>
<dbReference type="Proteomes" id="UP000030321">
    <property type="component" value="Unassembled WGS sequence"/>
</dbReference>
<comment type="caution">
    <text evidence="1">The sequence shown here is derived from an EMBL/GenBank/DDBJ whole genome shotgun (WGS) entry which is preliminary data.</text>
</comment>
<organism evidence="1 2">
    <name type="scientific">Microcystis aeruginosa NIES-44</name>
    <dbReference type="NCBI Taxonomy" id="449439"/>
    <lineage>
        <taxon>Bacteria</taxon>
        <taxon>Bacillati</taxon>
        <taxon>Cyanobacteriota</taxon>
        <taxon>Cyanophyceae</taxon>
        <taxon>Oscillatoriophycideae</taxon>
        <taxon>Chroococcales</taxon>
        <taxon>Microcystaceae</taxon>
        <taxon>Microcystis</taxon>
    </lineage>
</organism>
<dbReference type="AlphaFoldDB" id="A0A0A1VQ80"/>
<dbReference type="EMBL" id="BBPA01000015">
    <property type="protein sequence ID" value="GAL91895.1"/>
    <property type="molecule type" value="Genomic_DNA"/>
</dbReference>